<proteinExistence type="predicted"/>
<gene>
    <name evidence="1" type="ORF">Prum_046150</name>
</gene>
<comment type="caution">
    <text evidence="1">The sequence shown here is derived from an EMBL/GenBank/DDBJ whole genome shotgun (WGS) entry which is preliminary data.</text>
</comment>
<evidence type="ECO:0000313" key="1">
    <source>
        <dbReference type="EMBL" id="GFJ90973.1"/>
    </source>
</evidence>
<evidence type="ECO:0008006" key="3">
    <source>
        <dbReference type="Google" id="ProtNLM"/>
    </source>
</evidence>
<name>A0A6V8L109_9ACTN</name>
<keyword evidence="2" id="KW-1185">Reference proteome</keyword>
<reference evidence="1 2" key="2">
    <citation type="submission" date="2020-03" db="EMBL/GenBank/DDBJ databases">
        <authorList>
            <person name="Ichikawa N."/>
            <person name="Kimura A."/>
            <person name="Kitahashi Y."/>
            <person name="Uohara A."/>
        </authorList>
    </citation>
    <scope>NUCLEOTIDE SEQUENCE [LARGE SCALE GENOMIC DNA]</scope>
    <source>
        <strain evidence="1 2">NBRC 108638</strain>
    </source>
</reference>
<dbReference type="AlphaFoldDB" id="A0A6V8L109"/>
<evidence type="ECO:0000313" key="2">
    <source>
        <dbReference type="Proteomes" id="UP000482960"/>
    </source>
</evidence>
<dbReference type="EMBL" id="BLPG01000001">
    <property type="protein sequence ID" value="GFJ90973.1"/>
    <property type="molecule type" value="Genomic_DNA"/>
</dbReference>
<organism evidence="1 2">
    <name type="scientific">Phytohabitans rumicis</name>
    <dbReference type="NCBI Taxonomy" id="1076125"/>
    <lineage>
        <taxon>Bacteria</taxon>
        <taxon>Bacillati</taxon>
        <taxon>Actinomycetota</taxon>
        <taxon>Actinomycetes</taxon>
        <taxon>Micromonosporales</taxon>
        <taxon>Micromonosporaceae</taxon>
    </lineage>
</organism>
<sequence length="166" mass="18169">MLSAMPTWHAVRSTLTWINGTSLAAVALAAATRTPLVRGPGGVFVAGGYRLRVPRQKCFTVGTVVFTKRTADWLLDPERADLLAHETRHVGQYAVLGPFFFPLYFAACGWSYLVTGGYGARNFFERHAGLAAGGYRELPLRPWATRLRVRAASSPNRRSPGTPSPH</sequence>
<dbReference type="Proteomes" id="UP000482960">
    <property type="component" value="Unassembled WGS sequence"/>
</dbReference>
<accession>A0A6V8L109</accession>
<protein>
    <recommendedName>
        <fullName evidence="3">DUF4157 domain-containing protein</fullName>
    </recommendedName>
</protein>
<reference evidence="1 2" key="1">
    <citation type="submission" date="2020-03" db="EMBL/GenBank/DDBJ databases">
        <title>Whole genome shotgun sequence of Phytohabitans rumicis NBRC 108638.</title>
        <authorList>
            <person name="Komaki H."/>
            <person name="Tamura T."/>
        </authorList>
    </citation>
    <scope>NUCLEOTIDE SEQUENCE [LARGE SCALE GENOMIC DNA]</scope>
    <source>
        <strain evidence="1 2">NBRC 108638</strain>
    </source>
</reference>